<comment type="caution">
    <text evidence="1">The sequence shown here is derived from an EMBL/GenBank/DDBJ whole genome shotgun (WGS) entry which is preliminary data.</text>
</comment>
<organism evidence="1 2">
    <name type="scientific">Thalictrum thalictroides</name>
    <name type="common">Rue-anemone</name>
    <name type="synonym">Anemone thalictroides</name>
    <dbReference type="NCBI Taxonomy" id="46969"/>
    <lineage>
        <taxon>Eukaryota</taxon>
        <taxon>Viridiplantae</taxon>
        <taxon>Streptophyta</taxon>
        <taxon>Embryophyta</taxon>
        <taxon>Tracheophyta</taxon>
        <taxon>Spermatophyta</taxon>
        <taxon>Magnoliopsida</taxon>
        <taxon>Ranunculales</taxon>
        <taxon>Ranunculaceae</taxon>
        <taxon>Thalictroideae</taxon>
        <taxon>Thalictrum</taxon>
    </lineage>
</organism>
<dbReference type="EMBL" id="JABWDY010005926">
    <property type="protein sequence ID" value="KAF5204039.1"/>
    <property type="molecule type" value="Genomic_DNA"/>
</dbReference>
<gene>
    <name evidence="1" type="ORF">FRX31_006375</name>
</gene>
<sequence>MDGKILCECSVELLKSKRYQDQWVSILGAIKQNNNEPYVEFAFYMKNESKKYRIICFPAGEDNEGWVDGGLMLLALFNSGIRLAGVQSLNFKTLVHKPGSHFEEREWPNLKHTNKPTPVQKMGEDTSLNLQKFIVESRNGLLNYSWWKSAMICKPSVRLNSWRPILAKIIEVFRETSITGLETGEAIVFLQSQEVALQLANMKPLTFNGTEIEFKRWTPEFNSVDPAVINPEFV</sequence>
<evidence type="ECO:0000313" key="2">
    <source>
        <dbReference type="Proteomes" id="UP000554482"/>
    </source>
</evidence>
<keyword evidence="2" id="KW-1185">Reference proteome</keyword>
<dbReference type="AlphaFoldDB" id="A0A7J6X2P7"/>
<name>A0A7J6X2P7_THATH</name>
<evidence type="ECO:0000313" key="1">
    <source>
        <dbReference type="EMBL" id="KAF5204039.1"/>
    </source>
</evidence>
<dbReference type="Proteomes" id="UP000554482">
    <property type="component" value="Unassembled WGS sequence"/>
</dbReference>
<accession>A0A7J6X2P7</accession>
<protein>
    <submittedName>
        <fullName evidence="1">Uncharacterized protein</fullName>
    </submittedName>
</protein>
<proteinExistence type="predicted"/>
<dbReference type="OrthoDB" id="1096772at2759"/>
<reference evidence="1 2" key="1">
    <citation type="submission" date="2020-06" db="EMBL/GenBank/DDBJ databases">
        <title>Transcriptomic and genomic resources for Thalictrum thalictroides and T. hernandezii: Facilitating candidate gene discovery in an emerging model plant lineage.</title>
        <authorList>
            <person name="Arias T."/>
            <person name="Riano-Pachon D.M."/>
            <person name="Di Stilio V.S."/>
        </authorList>
    </citation>
    <scope>NUCLEOTIDE SEQUENCE [LARGE SCALE GENOMIC DNA]</scope>
    <source>
        <strain evidence="2">cv. WT478/WT964</strain>
        <tissue evidence="1">Leaves</tissue>
    </source>
</reference>